<feature type="region of interest" description="Disordered" evidence="1">
    <location>
        <begin position="1"/>
        <end position="24"/>
    </location>
</feature>
<feature type="compositionally biased region" description="Polar residues" evidence="1">
    <location>
        <begin position="68"/>
        <end position="81"/>
    </location>
</feature>
<evidence type="ECO:0000256" key="1">
    <source>
        <dbReference type="SAM" id="MobiDB-lite"/>
    </source>
</evidence>
<feature type="compositionally biased region" description="Basic and acidic residues" evidence="1">
    <location>
        <begin position="96"/>
        <end position="114"/>
    </location>
</feature>
<accession>A0A8C2RF08</accession>
<evidence type="ECO:0000313" key="2">
    <source>
        <dbReference type="Ensembl" id="ENSCHIP00010027569.1"/>
    </source>
</evidence>
<organism evidence="2">
    <name type="scientific">Capra hircus</name>
    <name type="common">Goat</name>
    <dbReference type="NCBI Taxonomy" id="9925"/>
    <lineage>
        <taxon>Eukaryota</taxon>
        <taxon>Metazoa</taxon>
        <taxon>Chordata</taxon>
        <taxon>Craniata</taxon>
        <taxon>Vertebrata</taxon>
        <taxon>Euteleostomi</taxon>
        <taxon>Mammalia</taxon>
        <taxon>Eutheria</taxon>
        <taxon>Laurasiatheria</taxon>
        <taxon>Artiodactyla</taxon>
        <taxon>Ruminantia</taxon>
        <taxon>Pecora</taxon>
        <taxon>Bovidae</taxon>
        <taxon>Caprinae</taxon>
        <taxon>Capra</taxon>
    </lineage>
</organism>
<feature type="compositionally biased region" description="Gly residues" evidence="1">
    <location>
        <begin position="115"/>
        <end position="130"/>
    </location>
</feature>
<reference evidence="2" key="1">
    <citation type="submission" date="2019-03" db="EMBL/GenBank/DDBJ databases">
        <title>Genome sequencing and reference-guided assembly of Black Bengal Goat (Capra hircus).</title>
        <authorList>
            <person name="Siddiki A.Z."/>
            <person name="Baten A."/>
            <person name="Billah M."/>
            <person name="Alam M.A.U."/>
            <person name="Shawrob K.S.M."/>
            <person name="Saha S."/>
            <person name="Chowdhury M."/>
            <person name="Rahman A.H."/>
            <person name="Stear M."/>
            <person name="Miah G."/>
            <person name="Das G.B."/>
            <person name="Hossain M.M."/>
            <person name="Kumkum M."/>
            <person name="Islam M.S."/>
            <person name="Mollah A.M."/>
            <person name="Ahsan A."/>
            <person name="Tusar F."/>
            <person name="Khan M.K.I."/>
        </authorList>
    </citation>
    <scope>NUCLEOTIDE SEQUENCE [LARGE SCALE GENOMIC DNA]</scope>
</reference>
<reference evidence="2" key="2">
    <citation type="submission" date="2025-08" db="UniProtKB">
        <authorList>
            <consortium name="Ensembl"/>
        </authorList>
    </citation>
    <scope>IDENTIFICATION</scope>
</reference>
<dbReference type="AlphaFoldDB" id="A0A8C2RF08"/>
<protein>
    <submittedName>
        <fullName evidence="2">Uncharacterized protein</fullName>
    </submittedName>
</protein>
<sequence>MTGGGSVRGWGLPGGGGEPGALGGRVQLALCPSDLRTARCLGVPARSDPPVSAPPQEAAWAAPGEAGRTSTSGTQAGTTPPATMRGEAGPGPSPLPHRDRDRDRERERREDEARGGGGGGQDNGLEGLGNDGRDMYMESEGGDGYLAPENGYLMEAAPE</sequence>
<dbReference type="Ensembl" id="ENSCHIT00010038946.1">
    <property type="protein sequence ID" value="ENSCHIP00010027569.1"/>
    <property type="gene ID" value="ENSCHIG00010020560.1"/>
</dbReference>
<feature type="compositionally biased region" description="Gly residues" evidence="1">
    <location>
        <begin position="1"/>
        <end position="23"/>
    </location>
</feature>
<name>A0A8C2RF08_CAPHI</name>
<proteinExistence type="predicted"/>
<feature type="region of interest" description="Disordered" evidence="1">
    <location>
        <begin position="41"/>
        <end position="159"/>
    </location>
</feature>